<dbReference type="GO" id="GO:0015798">
    <property type="term" value="P:myo-inositol transport"/>
    <property type="evidence" value="ECO:0007669"/>
    <property type="project" value="TreeGrafter"/>
</dbReference>
<gene>
    <name evidence="8" type="ORF">MEDL_52115</name>
</gene>
<evidence type="ECO:0000256" key="6">
    <source>
        <dbReference type="RuleBase" id="RU362091"/>
    </source>
</evidence>
<comment type="subcellular location">
    <subcellularLocation>
        <location evidence="1">Membrane</location>
        <topology evidence="1">Multi-pass membrane protein</topology>
    </subcellularLocation>
</comment>
<dbReference type="InterPro" id="IPR001734">
    <property type="entry name" value="Na/solute_symporter"/>
</dbReference>
<evidence type="ECO:0000256" key="2">
    <source>
        <dbReference type="ARBA" id="ARBA00006434"/>
    </source>
</evidence>
<evidence type="ECO:0000256" key="7">
    <source>
        <dbReference type="SAM" id="Phobius"/>
    </source>
</evidence>
<keyword evidence="4 7" id="KW-1133">Transmembrane helix</keyword>
<feature type="transmembrane region" description="Helical" evidence="7">
    <location>
        <begin position="403"/>
        <end position="422"/>
    </location>
</feature>
<dbReference type="Pfam" id="PF00474">
    <property type="entry name" value="SSF"/>
    <property type="match status" value="2"/>
</dbReference>
<dbReference type="InterPro" id="IPR038377">
    <property type="entry name" value="Na/Glc_symporter_sf"/>
</dbReference>
<evidence type="ECO:0000256" key="4">
    <source>
        <dbReference type="ARBA" id="ARBA00022989"/>
    </source>
</evidence>
<dbReference type="PANTHER" id="PTHR11819:SF195">
    <property type="entry name" value="SODIUM_GLUCOSE COTRANSPORTER 4"/>
    <property type="match status" value="1"/>
</dbReference>
<name>A0A8S3U0M9_MYTED</name>
<proteinExistence type="inferred from homology"/>
<dbReference type="Gene3D" id="1.20.1730.10">
    <property type="entry name" value="Sodium/glucose cotransporter"/>
    <property type="match status" value="2"/>
</dbReference>
<evidence type="ECO:0000256" key="1">
    <source>
        <dbReference type="ARBA" id="ARBA00004141"/>
    </source>
</evidence>
<evidence type="ECO:0000313" key="9">
    <source>
        <dbReference type="Proteomes" id="UP000683360"/>
    </source>
</evidence>
<feature type="transmembrane region" description="Helical" evidence="7">
    <location>
        <begin position="118"/>
        <end position="141"/>
    </location>
</feature>
<keyword evidence="5 7" id="KW-0472">Membrane</keyword>
<dbReference type="OrthoDB" id="6102754at2759"/>
<protein>
    <submittedName>
        <fullName evidence="8">SLC5A3</fullName>
    </submittedName>
</protein>
<feature type="transmembrane region" description="Helical" evidence="7">
    <location>
        <begin position="94"/>
        <end position="112"/>
    </location>
</feature>
<dbReference type="PANTHER" id="PTHR11819">
    <property type="entry name" value="SOLUTE CARRIER FAMILY 5"/>
    <property type="match status" value="1"/>
</dbReference>
<dbReference type="EMBL" id="CAJPWZ010002535">
    <property type="protein sequence ID" value="CAG2239783.1"/>
    <property type="molecule type" value="Genomic_DNA"/>
</dbReference>
<dbReference type="PROSITE" id="PS50283">
    <property type="entry name" value="NA_SOLUT_SYMP_3"/>
    <property type="match status" value="1"/>
</dbReference>
<dbReference type="AlphaFoldDB" id="A0A8S3U0M9"/>
<evidence type="ECO:0000313" key="8">
    <source>
        <dbReference type="EMBL" id="CAG2239783.1"/>
    </source>
</evidence>
<keyword evidence="3 7" id="KW-0812">Transmembrane</keyword>
<feature type="transmembrane region" description="Helical" evidence="7">
    <location>
        <begin position="55"/>
        <end position="73"/>
    </location>
</feature>
<feature type="transmembrane region" description="Helical" evidence="7">
    <location>
        <begin position="12"/>
        <end position="35"/>
    </location>
</feature>
<dbReference type="GO" id="GO:0005886">
    <property type="term" value="C:plasma membrane"/>
    <property type="evidence" value="ECO:0007669"/>
    <property type="project" value="TreeGrafter"/>
</dbReference>
<evidence type="ECO:0000256" key="3">
    <source>
        <dbReference type="ARBA" id="ARBA00022692"/>
    </source>
</evidence>
<dbReference type="GO" id="GO:0005412">
    <property type="term" value="F:D-glucose:sodium symporter activity"/>
    <property type="evidence" value="ECO:0007669"/>
    <property type="project" value="TreeGrafter"/>
</dbReference>
<comment type="caution">
    <text evidence="8">The sequence shown here is derived from an EMBL/GenBank/DDBJ whole genome shotgun (WGS) entry which is preliminary data.</text>
</comment>
<reference evidence="8" key="1">
    <citation type="submission" date="2021-03" db="EMBL/GenBank/DDBJ databases">
        <authorList>
            <person name="Bekaert M."/>
        </authorList>
    </citation>
    <scope>NUCLEOTIDE SEQUENCE</scope>
</reference>
<dbReference type="Proteomes" id="UP000683360">
    <property type="component" value="Unassembled WGS sequence"/>
</dbReference>
<organism evidence="8 9">
    <name type="scientific">Mytilus edulis</name>
    <name type="common">Blue mussel</name>
    <dbReference type="NCBI Taxonomy" id="6550"/>
    <lineage>
        <taxon>Eukaryota</taxon>
        <taxon>Metazoa</taxon>
        <taxon>Spiralia</taxon>
        <taxon>Lophotrochozoa</taxon>
        <taxon>Mollusca</taxon>
        <taxon>Bivalvia</taxon>
        <taxon>Autobranchia</taxon>
        <taxon>Pteriomorphia</taxon>
        <taxon>Mytilida</taxon>
        <taxon>Mytiloidea</taxon>
        <taxon>Mytilidae</taxon>
        <taxon>Mytilinae</taxon>
        <taxon>Mytilus</taxon>
    </lineage>
</organism>
<comment type="similarity">
    <text evidence="2 6">Belongs to the sodium:solute symporter (SSF) (TC 2.A.21) family.</text>
</comment>
<sequence length="447" mass="50559">MYICKDYNGQAILLLQLLGFVFIPVYIACGTVTMPEYLSKRFGGNTEELFSKEDMIVGRIFILVMIGVSIAWIPVIKEIQGGQIFIYIQEITDYLAPPFAAVFLLAVLVPRVNEKGAFWSLMIALLTGIIRMILVSCTMTFRWICDKPDNRPDILKNFHYIWQSGRFWLGSIKPELQTAMYSAKTCSVMDWDYGLPIEMTNSTQCLFIDISGTGIIEFTDCLLKYPFVCATGKVIQEETYDSIDITEISVPARLSIQPVIYNMTKEDCENWCKSLFSCVYCTFEENNCTFWTDTTYDADVSYDLSISSRSISNSSTYIKTANRGDFSFPVQNTTEESTNLTVCEFCPPAEKCNATSMSANITLEVALEIAEDLRKNLTVDKTSLSSYRRRLECADDSRPSSKVFGGFALAVLVSLLVITIVLDCPTLTRHLRLCNVRTKKYKDLERS</sequence>
<dbReference type="GO" id="GO:0006020">
    <property type="term" value="P:inositol metabolic process"/>
    <property type="evidence" value="ECO:0007669"/>
    <property type="project" value="TreeGrafter"/>
</dbReference>
<keyword evidence="9" id="KW-1185">Reference proteome</keyword>
<evidence type="ECO:0000256" key="5">
    <source>
        <dbReference type="ARBA" id="ARBA00023136"/>
    </source>
</evidence>
<accession>A0A8S3U0M9</accession>